<reference evidence="1" key="1">
    <citation type="journal article" date="2020" name="Nature">
        <title>Giant virus diversity and host interactions through global metagenomics.</title>
        <authorList>
            <person name="Schulz F."/>
            <person name="Roux S."/>
            <person name="Paez-Espino D."/>
            <person name="Jungbluth S."/>
            <person name="Walsh D.A."/>
            <person name="Denef V.J."/>
            <person name="McMahon K.D."/>
            <person name="Konstantinidis K.T."/>
            <person name="Eloe-Fadrosh E.A."/>
            <person name="Kyrpides N.C."/>
            <person name="Woyke T."/>
        </authorList>
    </citation>
    <scope>NUCLEOTIDE SEQUENCE</scope>
    <source>
        <strain evidence="1">GVMAG-M-3300025695-21</strain>
    </source>
</reference>
<sequence length="123" mass="14755">MNNHIKLLNQLCDIYEDRLIYRTIIVTDNINDSINLYNILENADYSVLIVNKLDNNINYNEVDKRIVLITRNKFKNFIKYLNNTFGIANSYNLVLFSYNIDTKYTYKLNNYYKDLTKNITNIY</sequence>
<evidence type="ECO:0000313" key="1">
    <source>
        <dbReference type="EMBL" id="QHT98985.1"/>
    </source>
</evidence>
<proteinExistence type="predicted"/>
<dbReference type="EMBL" id="MN740299">
    <property type="protein sequence ID" value="QHT98985.1"/>
    <property type="molecule type" value="Genomic_DNA"/>
</dbReference>
<accession>A0A6C0J2T8</accession>
<protein>
    <submittedName>
        <fullName evidence="1">Uncharacterized protein</fullName>
    </submittedName>
</protein>
<organism evidence="1">
    <name type="scientific">viral metagenome</name>
    <dbReference type="NCBI Taxonomy" id="1070528"/>
    <lineage>
        <taxon>unclassified sequences</taxon>
        <taxon>metagenomes</taxon>
        <taxon>organismal metagenomes</taxon>
    </lineage>
</organism>
<name>A0A6C0J2T8_9ZZZZ</name>
<dbReference type="AlphaFoldDB" id="A0A6C0J2T8"/>